<name>A0A2J6TSR6_9HELO</name>
<organism evidence="2 3">
    <name type="scientific">Hyaloscypha bicolor E</name>
    <dbReference type="NCBI Taxonomy" id="1095630"/>
    <lineage>
        <taxon>Eukaryota</taxon>
        <taxon>Fungi</taxon>
        <taxon>Dikarya</taxon>
        <taxon>Ascomycota</taxon>
        <taxon>Pezizomycotina</taxon>
        <taxon>Leotiomycetes</taxon>
        <taxon>Helotiales</taxon>
        <taxon>Hyaloscyphaceae</taxon>
        <taxon>Hyaloscypha</taxon>
        <taxon>Hyaloscypha bicolor</taxon>
    </lineage>
</organism>
<dbReference type="InterPro" id="IPR040503">
    <property type="entry name" value="TRHO_N"/>
</dbReference>
<dbReference type="SUPFAM" id="SSF52821">
    <property type="entry name" value="Rhodanese/Cell cycle control phosphatase"/>
    <property type="match status" value="1"/>
</dbReference>
<sequence>MNQRHCKIIEQYHTGSRHSDCLQKQVLIHLSSLSMPRLPTGSSDPVSFTCTCPASNDGLVLLFYRYFAASPPLPSQHDSSAAEPSILAAFHTNLTQKFNLGGKIRVAKEGFNITVAGTKAEIEAYIQECISHWSFSGLDLDTEAKKNGFFKPTPGGCACVFGGPRASVRVTSEITPMGVMNYSPKSWDQIEVLSPEEFHDKCLKDDGTVLMDVRNHYESRIGYFVHPKTGEPAVRPGIRRFSQWPQYVKRHMAGKDDSERTEGRQFMTYCTGGIRCEKGARFLQENMEKREGDTVCTLKGGIAAYLAWIDEEIKLGSKKPEHSLFRGKNYVFDARGSMGLSEEAGDPVSKCHLCDKPSDRLSKCRSKGCHLVLVVCEHCEEADPRCCQSCRDFDDICASEEKGEARPRPICSCEKEREERLWGPRPVKESRHPAANSRITRAKANDINIQVKIIE</sequence>
<dbReference type="InterPro" id="IPR022111">
    <property type="entry name" value="Rhodanese_C"/>
</dbReference>
<dbReference type="PROSITE" id="PS50206">
    <property type="entry name" value="RHODANESE_3"/>
    <property type="match status" value="1"/>
</dbReference>
<dbReference type="InterPro" id="IPR001763">
    <property type="entry name" value="Rhodanese-like_dom"/>
</dbReference>
<dbReference type="OrthoDB" id="25002at2759"/>
<dbReference type="PANTHER" id="PTHR43268">
    <property type="entry name" value="THIOSULFATE SULFURTRANSFERASE/RHODANESE-LIKE DOMAIN-CONTAINING PROTEIN 2"/>
    <property type="match status" value="1"/>
</dbReference>
<feature type="domain" description="Rhodanese" evidence="1">
    <location>
        <begin position="204"/>
        <end position="314"/>
    </location>
</feature>
<evidence type="ECO:0000259" key="1">
    <source>
        <dbReference type="PROSITE" id="PS50206"/>
    </source>
</evidence>
<accession>A0A2J6TSR6</accession>
<reference evidence="2 3" key="1">
    <citation type="submission" date="2016-04" db="EMBL/GenBank/DDBJ databases">
        <title>A degradative enzymes factory behind the ericoid mycorrhizal symbiosis.</title>
        <authorList>
            <consortium name="DOE Joint Genome Institute"/>
            <person name="Martino E."/>
            <person name="Morin E."/>
            <person name="Grelet G."/>
            <person name="Kuo A."/>
            <person name="Kohler A."/>
            <person name="Daghino S."/>
            <person name="Barry K."/>
            <person name="Choi C."/>
            <person name="Cichocki N."/>
            <person name="Clum A."/>
            <person name="Copeland A."/>
            <person name="Hainaut M."/>
            <person name="Haridas S."/>
            <person name="Labutti K."/>
            <person name="Lindquist E."/>
            <person name="Lipzen A."/>
            <person name="Khouja H.-R."/>
            <person name="Murat C."/>
            <person name="Ohm R."/>
            <person name="Olson A."/>
            <person name="Spatafora J."/>
            <person name="Veneault-Fourrey C."/>
            <person name="Henrissat B."/>
            <person name="Grigoriev I."/>
            <person name="Martin F."/>
            <person name="Perotto S."/>
        </authorList>
    </citation>
    <scope>NUCLEOTIDE SEQUENCE [LARGE SCALE GENOMIC DNA]</scope>
    <source>
        <strain evidence="2 3">E</strain>
    </source>
</reference>
<evidence type="ECO:0000313" key="3">
    <source>
        <dbReference type="Proteomes" id="UP000235371"/>
    </source>
</evidence>
<dbReference type="RefSeq" id="XP_024742957.1">
    <property type="nucleotide sequence ID" value="XM_024879182.1"/>
</dbReference>
<proteinExistence type="predicted"/>
<dbReference type="GeneID" id="36587259"/>
<dbReference type="Pfam" id="PF17773">
    <property type="entry name" value="UPF0176_N"/>
    <property type="match status" value="1"/>
</dbReference>
<keyword evidence="3" id="KW-1185">Reference proteome</keyword>
<protein>
    <recommendedName>
        <fullName evidence="1">Rhodanese domain-containing protein</fullName>
    </recommendedName>
</protein>
<dbReference type="InParanoid" id="A0A2J6TSR6"/>
<dbReference type="AlphaFoldDB" id="A0A2J6TSR6"/>
<dbReference type="Gene3D" id="3.40.250.10">
    <property type="entry name" value="Rhodanese-like domain"/>
    <property type="match status" value="1"/>
</dbReference>
<dbReference type="InterPro" id="IPR020936">
    <property type="entry name" value="TrhO"/>
</dbReference>
<dbReference type="Gene3D" id="3.30.70.100">
    <property type="match status" value="1"/>
</dbReference>
<dbReference type="InterPro" id="IPR036873">
    <property type="entry name" value="Rhodanese-like_dom_sf"/>
</dbReference>
<dbReference type="STRING" id="1095630.A0A2J6TSR6"/>
<gene>
    <name evidence="2" type="ORF">K444DRAFT_607467</name>
</gene>
<dbReference type="EMBL" id="KZ613745">
    <property type="protein sequence ID" value="PMD66053.1"/>
    <property type="molecule type" value="Genomic_DNA"/>
</dbReference>
<dbReference type="Proteomes" id="UP000235371">
    <property type="component" value="Unassembled WGS sequence"/>
</dbReference>
<dbReference type="Pfam" id="PF12368">
    <property type="entry name" value="Rhodanese_C"/>
    <property type="match status" value="1"/>
</dbReference>
<evidence type="ECO:0000313" key="2">
    <source>
        <dbReference type="EMBL" id="PMD66053.1"/>
    </source>
</evidence>
<dbReference type="PANTHER" id="PTHR43268:SF6">
    <property type="entry name" value="THIOSULFATE SULFURTRANSFERASE_RHODANESE-LIKE DOMAIN-CONTAINING PROTEIN 2"/>
    <property type="match status" value="1"/>
</dbReference>